<name>A0A2S2F9K7_9GAMM</name>
<evidence type="ECO:0000313" key="2">
    <source>
        <dbReference type="Proteomes" id="UP000245977"/>
    </source>
</evidence>
<accession>A0A2S2F9K7</accession>
<reference evidence="1" key="1">
    <citation type="submission" date="2019-08" db="EMBL/GenBank/DDBJ databases">
        <title>The complete genome of Acinetobacter defluvii strain WCHAD010030.</title>
        <authorList>
            <person name="Hu Y."/>
            <person name="Qin J."/>
            <person name="Feng Y."/>
            <person name="Zong Z."/>
        </authorList>
    </citation>
    <scope>NUCLEOTIDE SEQUENCE</scope>
    <source>
        <strain evidence="1">WCHA30</strain>
    </source>
</reference>
<evidence type="ECO:0000313" key="1">
    <source>
        <dbReference type="EMBL" id="AWL27590.1"/>
    </source>
</evidence>
<dbReference type="OrthoDB" id="6692495at2"/>
<dbReference type="PROSITE" id="PS51257">
    <property type="entry name" value="PROKAR_LIPOPROTEIN"/>
    <property type="match status" value="1"/>
</dbReference>
<gene>
    <name evidence="1" type="ORF">DJ533_02735</name>
</gene>
<organism evidence="1 2">
    <name type="scientific">Acinetobacter defluvii</name>
    <dbReference type="NCBI Taxonomy" id="1871111"/>
    <lineage>
        <taxon>Bacteria</taxon>
        <taxon>Pseudomonadati</taxon>
        <taxon>Pseudomonadota</taxon>
        <taxon>Gammaproteobacteria</taxon>
        <taxon>Moraxellales</taxon>
        <taxon>Moraxellaceae</taxon>
        <taxon>Acinetobacter</taxon>
    </lineage>
</organism>
<evidence type="ECO:0008006" key="3">
    <source>
        <dbReference type="Google" id="ProtNLM"/>
    </source>
</evidence>
<protein>
    <recommendedName>
        <fullName evidence="3">Lipoprotein</fullName>
    </recommendedName>
</protein>
<keyword evidence="2" id="KW-1185">Reference proteome</keyword>
<sequence length="135" mass="15427">MRIIVLLATVFLLSACQPQTINQTAQQQHFICKSLIEGFLKTQHLSEYQLDHLQPTLQHTAASRAYTYRVSSDVNMRINIPKQQNLNFECQQKSAQHFNVQLIDQKQSTVQNVLSLNLPSQKTIDTLTAFALKTQ</sequence>
<dbReference type="RefSeq" id="WP_065995384.1">
    <property type="nucleotide sequence ID" value="NZ_CP029397.2"/>
</dbReference>
<dbReference type="Proteomes" id="UP000245977">
    <property type="component" value="Chromosome"/>
</dbReference>
<dbReference type="EMBL" id="CP029397">
    <property type="protein sequence ID" value="AWL27590.1"/>
    <property type="molecule type" value="Genomic_DNA"/>
</dbReference>
<dbReference type="AlphaFoldDB" id="A0A2S2F9K7"/>
<proteinExistence type="predicted"/>
<dbReference type="KEGG" id="adv:DJ533_02735"/>